<proteinExistence type="inferred from homology"/>
<name>A0A545T5Q2_9PROT</name>
<dbReference type="EMBL" id="VHSH01000012">
    <property type="protein sequence ID" value="TQV72544.1"/>
    <property type="molecule type" value="Genomic_DNA"/>
</dbReference>
<comment type="subcellular location">
    <subcellularLocation>
        <location evidence="1">Membrane</location>
        <topology evidence="1">Multi-pass membrane protein</topology>
    </subcellularLocation>
</comment>
<evidence type="ECO:0000256" key="4">
    <source>
        <dbReference type="ARBA" id="ARBA00022989"/>
    </source>
</evidence>
<dbReference type="AlphaFoldDB" id="A0A545T5Q2"/>
<evidence type="ECO:0000256" key="5">
    <source>
        <dbReference type="ARBA" id="ARBA00023136"/>
    </source>
</evidence>
<evidence type="ECO:0000313" key="8">
    <source>
        <dbReference type="EMBL" id="TQV72544.1"/>
    </source>
</evidence>
<reference evidence="8 9" key="1">
    <citation type="submission" date="2019-06" db="EMBL/GenBank/DDBJ databases">
        <title>Whole genome sequence for Rhodospirillaceae sp. R148.</title>
        <authorList>
            <person name="Wang G."/>
        </authorList>
    </citation>
    <scope>NUCLEOTIDE SEQUENCE [LARGE SCALE GENOMIC DNA]</scope>
    <source>
        <strain evidence="8 9">R148</strain>
    </source>
</reference>
<keyword evidence="4 6" id="KW-1133">Transmembrane helix</keyword>
<protein>
    <submittedName>
        <fullName evidence="8">DMT family transporter</fullName>
    </submittedName>
</protein>
<dbReference type="InterPro" id="IPR037185">
    <property type="entry name" value="EmrE-like"/>
</dbReference>
<evidence type="ECO:0000256" key="6">
    <source>
        <dbReference type="SAM" id="Phobius"/>
    </source>
</evidence>
<dbReference type="OrthoDB" id="7818056at2"/>
<sequence length="301" mass="32059">MPTRFSLSPRVQGLLLMLGAAALIAATSLMAKALGRGLGGPELHPAQVSAGRFCFAFATLVPILIWVRPSFRAVPWPVHIGRSFFGWIGVSFLFAAAAQMPLADANAISFLSPIVTMALSIPFLGEKVGPKRWSAAALSLFGALVLTRPGTEAFQPAAVLALLSAFFMGIEVIFIKKLSDGEPPLRILAINNGIGASISLTVAAFFWIAPSPSQWLLLAALGMTMVTAQFCFILSMQRADASFVIPLLYATPVFAALYDFAVFDQQLTALSAVGVAIIITGALILVRRERAAKLRAQARKD</sequence>
<dbReference type="PANTHER" id="PTHR22911">
    <property type="entry name" value="ACYL-MALONYL CONDENSING ENZYME-RELATED"/>
    <property type="match status" value="1"/>
</dbReference>
<dbReference type="Pfam" id="PF00892">
    <property type="entry name" value="EamA"/>
    <property type="match status" value="2"/>
</dbReference>
<feature type="transmembrane region" description="Helical" evidence="6">
    <location>
        <begin position="187"/>
        <end position="209"/>
    </location>
</feature>
<evidence type="ECO:0000313" key="9">
    <source>
        <dbReference type="Proteomes" id="UP000315252"/>
    </source>
</evidence>
<keyword evidence="5 6" id="KW-0472">Membrane</keyword>
<evidence type="ECO:0000256" key="3">
    <source>
        <dbReference type="ARBA" id="ARBA00022692"/>
    </source>
</evidence>
<feature type="domain" description="EamA" evidence="7">
    <location>
        <begin position="13"/>
        <end position="147"/>
    </location>
</feature>
<feature type="transmembrane region" description="Helical" evidence="6">
    <location>
        <begin position="49"/>
        <end position="67"/>
    </location>
</feature>
<comment type="caution">
    <text evidence="8">The sequence shown here is derived from an EMBL/GenBank/DDBJ whole genome shotgun (WGS) entry which is preliminary data.</text>
</comment>
<gene>
    <name evidence="8" type="ORF">FKG95_26115</name>
</gene>
<comment type="similarity">
    <text evidence="2">Belongs to the drug/metabolite transporter (DMT) superfamily. 10 TMS drug/metabolite exporter (DME) (TC 2.A.7.3) family.</text>
</comment>
<keyword evidence="3 6" id="KW-0812">Transmembrane</keyword>
<dbReference type="Gene3D" id="1.10.3730.20">
    <property type="match status" value="1"/>
</dbReference>
<feature type="transmembrane region" description="Helical" evidence="6">
    <location>
        <begin position="267"/>
        <end position="286"/>
    </location>
</feature>
<feature type="transmembrane region" description="Helical" evidence="6">
    <location>
        <begin position="79"/>
        <end position="99"/>
    </location>
</feature>
<dbReference type="RefSeq" id="WP_142899391.1">
    <property type="nucleotide sequence ID" value="NZ_ML660063.1"/>
</dbReference>
<feature type="transmembrane region" description="Helical" evidence="6">
    <location>
        <begin position="241"/>
        <end position="261"/>
    </location>
</feature>
<dbReference type="SUPFAM" id="SSF103481">
    <property type="entry name" value="Multidrug resistance efflux transporter EmrE"/>
    <property type="match status" value="2"/>
</dbReference>
<keyword evidence="9" id="KW-1185">Reference proteome</keyword>
<evidence type="ECO:0000256" key="2">
    <source>
        <dbReference type="ARBA" id="ARBA00009853"/>
    </source>
</evidence>
<dbReference type="InterPro" id="IPR000620">
    <property type="entry name" value="EamA_dom"/>
</dbReference>
<feature type="transmembrane region" description="Helical" evidence="6">
    <location>
        <begin position="215"/>
        <end position="234"/>
    </location>
</feature>
<dbReference type="Proteomes" id="UP000315252">
    <property type="component" value="Unassembled WGS sequence"/>
</dbReference>
<evidence type="ECO:0000256" key="1">
    <source>
        <dbReference type="ARBA" id="ARBA00004141"/>
    </source>
</evidence>
<evidence type="ECO:0000259" key="7">
    <source>
        <dbReference type="Pfam" id="PF00892"/>
    </source>
</evidence>
<organism evidence="8 9">
    <name type="scientific">Denitrobaculum tricleocarpae</name>
    <dbReference type="NCBI Taxonomy" id="2591009"/>
    <lineage>
        <taxon>Bacteria</taxon>
        <taxon>Pseudomonadati</taxon>
        <taxon>Pseudomonadota</taxon>
        <taxon>Alphaproteobacteria</taxon>
        <taxon>Rhodospirillales</taxon>
        <taxon>Rhodospirillaceae</taxon>
        <taxon>Denitrobaculum</taxon>
    </lineage>
</organism>
<accession>A0A545T5Q2</accession>
<dbReference type="GO" id="GO:0016020">
    <property type="term" value="C:membrane"/>
    <property type="evidence" value="ECO:0007669"/>
    <property type="project" value="UniProtKB-SubCell"/>
</dbReference>
<dbReference type="PANTHER" id="PTHR22911:SF6">
    <property type="entry name" value="SOLUTE CARRIER FAMILY 35 MEMBER G1"/>
    <property type="match status" value="1"/>
</dbReference>
<feature type="domain" description="EamA" evidence="7">
    <location>
        <begin position="157"/>
        <end position="286"/>
    </location>
</feature>
<feature type="transmembrane region" description="Helical" evidence="6">
    <location>
        <begin position="157"/>
        <end position="175"/>
    </location>
</feature>